<dbReference type="RefSeq" id="WP_024956856.1">
    <property type="nucleotide sequence ID" value="NZ_CBCPIZ010000003.1"/>
</dbReference>
<dbReference type="InterPro" id="IPR012337">
    <property type="entry name" value="RNaseH-like_sf"/>
</dbReference>
<gene>
    <name evidence="1" type="ORF">GPNADHDJ_00185</name>
</gene>
<name>A0AAX1IAI5_STEMA</name>
<dbReference type="AlphaFoldDB" id="A0AAX1IAI5"/>
<evidence type="ECO:0000313" key="2">
    <source>
        <dbReference type="Proteomes" id="UP000515598"/>
    </source>
</evidence>
<proteinExistence type="predicted"/>
<sequence>MARYEIYDQATLDEWYSPHPVDIAPDHLSKFRVAKEALTALLLGRSTITAISRRYGICHKRLKRMAMKAPTIAHDGMPHGFRVCIPWGSYSTELSFEPAELPLVPGRFAWHKVSEAVPSVKALIDGFATHLPPGRPPSAFVKLHQRVLAELKQHNLEDKFPLNDPGKGKRSLLALLKRRQSAVADVDLYEPQSASNAPVALEQAVRMGLFARTEFDAHQIDVECKISIDMPNGARVTRKVSRLWLLIEIETESRAVTGWLLCVGQSYDNLDVALCLSKSMEPWAPRDLTIPDLFYAPGAGMPVYQAATPIVTRSAAVALDNFLAHSAHALEAAFCRARGGVMIFGKSHTPRSRPIVEQFFSRLERGALRKIPGGFEPAKRLGENKIRISNFSPDAHPIQMHLLEELLDVIIANYNATPHSALGQMTPLAYLTNRKESAFAFAPETCGLDAADMASTIVSLPVKGNKDNGELPHVTYLYADYRSPSLNDKWGLIGTRILARVNRRDLRSIVLLQSATVPFGVATARAPWSRAPHDERTRRIICRWSKQRSDFSIAGVECAIEAFIAHLRSTADTSQPAVDQLARLQQLHFGRLPDIRSQPAHIPVRVPRGGKVNLDD</sequence>
<dbReference type="SUPFAM" id="SSF53098">
    <property type="entry name" value="Ribonuclease H-like"/>
    <property type="match status" value="1"/>
</dbReference>
<evidence type="ECO:0008006" key="3">
    <source>
        <dbReference type="Google" id="ProtNLM"/>
    </source>
</evidence>
<organism evidence="1 2">
    <name type="scientific">Stenotrophomonas maltophilia</name>
    <name type="common">Pseudomonas maltophilia</name>
    <name type="synonym">Xanthomonas maltophilia</name>
    <dbReference type="NCBI Taxonomy" id="40324"/>
    <lineage>
        <taxon>Bacteria</taxon>
        <taxon>Pseudomonadati</taxon>
        <taxon>Pseudomonadota</taxon>
        <taxon>Gammaproteobacteria</taxon>
        <taxon>Lysobacterales</taxon>
        <taxon>Lysobacteraceae</taxon>
        <taxon>Stenotrophomonas</taxon>
        <taxon>Stenotrophomonas maltophilia group</taxon>
    </lineage>
</organism>
<dbReference type="Gene3D" id="3.30.420.10">
    <property type="entry name" value="Ribonuclease H-like superfamily/Ribonuclease H"/>
    <property type="match status" value="1"/>
</dbReference>
<dbReference type="EMBL" id="CP060025">
    <property type="protein sequence ID" value="QNG76019.1"/>
    <property type="molecule type" value="Genomic_DNA"/>
</dbReference>
<protein>
    <recommendedName>
        <fullName evidence="3">Integrase catalytic domain-containing protein</fullName>
    </recommendedName>
</protein>
<accession>A0AAX1IAI5</accession>
<reference evidence="1 2" key="1">
    <citation type="submission" date="2020-08" db="EMBL/GenBank/DDBJ databases">
        <title>Phenotypic and transcriptomic analysis of seven clinical Stenotrophomonas maltophilia isolates identify a small set of shared and commonly regulated genes involved in biofilm lifestyle.</title>
        <authorList>
            <person name="Alio I."/>
            <person name="Gudzuhn M."/>
            <person name="Streit W."/>
        </authorList>
    </citation>
    <scope>NUCLEOTIDE SEQUENCE [LARGE SCALE GENOMIC DNA]</scope>
    <source>
        <strain evidence="1 2">UHH_SKK55</strain>
    </source>
</reference>
<dbReference type="Proteomes" id="UP000515598">
    <property type="component" value="Chromosome"/>
</dbReference>
<evidence type="ECO:0000313" key="1">
    <source>
        <dbReference type="EMBL" id="QNG76019.1"/>
    </source>
</evidence>
<dbReference type="GO" id="GO:0003676">
    <property type="term" value="F:nucleic acid binding"/>
    <property type="evidence" value="ECO:0007669"/>
    <property type="project" value="InterPro"/>
</dbReference>
<dbReference type="InterPro" id="IPR036397">
    <property type="entry name" value="RNaseH_sf"/>
</dbReference>
<dbReference type="GeneID" id="93833523"/>